<dbReference type="Proteomes" id="UP000292685">
    <property type="component" value="Unassembled WGS sequence"/>
</dbReference>
<dbReference type="AlphaFoldDB" id="A0A4V2G9Y4"/>
<dbReference type="SUPFAM" id="SSF159888">
    <property type="entry name" value="YdhG-like"/>
    <property type="match status" value="1"/>
</dbReference>
<dbReference type="EMBL" id="SHLA01000001">
    <property type="protein sequence ID" value="RZU62206.1"/>
    <property type="molecule type" value="Genomic_DNA"/>
</dbReference>
<comment type="caution">
    <text evidence="2">The sequence shown here is derived from an EMBL/GenBank/DDBJ whole genome shotgun (WGS) entry which is preliminary data.</text>
</comment>
<gene>
    <name evidence="2" type="ORF">EV380_1796</name>
</gene>
<organism evidence="2 3">
    <name type="scientific">Zhihengliuella halotolerans</name>
    <dbReference type="NCBI Taxonomy" id="370736"/>
    <lineage>
        <taxon>Bacteria</taxon>
        <taxon>Bacillati</taxon>
        <taxon>Actinomycetota</taxon>
        <taxon>Actinomycetes</taxon>
        <taxon>Micrococcales</taxon>
        <taxon>Micrococcaceae</taxon>
        <taxon>Zhihengliuella</taxon>
    </lineage>
</organism>
<sequence length="129" mass="14510">MDEDIRAIFDSYSEAPRAVLLELRSLIFATAATFEDGDRLTETVKWGQPSYAALRPGKGTAVRLGTPSESEIAVLVHCGTSLISTFRRLYPELQYSKNRAILLHVDQPLPREPLKRFVEMALAYPSSRR</sequence>
<accession>A0A4V2G9Y4</accession>
<evidence type="ECO:0000313" key="2">
    <source>
        <dbReference type="EMBL" id="RZU62206.1"/>
    </source>
</evidence>
<protein>
    <submittedName>
        <fullName evidence="2">Uncharacterized protein DUF1801</fullName>
    </submittedName>
</protein>
<evidence type="ECO:0000259" key="1">
    <source>
        <dbReference type="Pfam" id="PF08818"/>
    </source>
</evidence>
<evidence type="ECO:0000313" key="3">
    <source>
        <dbReference type="Proteomes" id="UP000292685"/>
    </source>
</evidence>
<dbReference type="InterPro" id="IPR014922">
    <property type="entry name" value="YdhG-like"/>
</dbReference>
<reference evidence="2 3" key="1">
    <citation type="submission" date="2019-02" db="EMBL/GenBank/DDBJ databases">
        <title>Sequencing the genomes of 1000 actinobacteria strains.</title>
        <authorList>
            <person name="Klenk H.-P."/>
        </authorList>
    </citation>
    <scope>NUCLEOTIDE SEQUENCE [LARGE SCALE GENOMIC DNA]</scope>
    <source>
        <strain evidence="2 3">DSM 17364</strain>
    </source>
</reference>
<feature type="domain" description="YdhG-like" evidence="1">
    <location>
        <begin position="17"/>
        <end position="121"/>
    </location>
</feature>
<dbReference type="Pfam" id="PF08818">
    <property type="entry name" value="DUF1801"/>
    <property type="match status" value="1"/>
</dbReference>
<keyword evidence="3" id="KW-1185">Reference proteome</keyword>
<proteinExistence type="predicted"/>
<name>A0A4V2G9Y4_9MICC</name>